<organism evidence="10 11">
    <name type="scientific">Monilinia fructicola</name>
    <name type="common">Brown rot fungus</name>
    <name type="synonym">Ciboria fructicola</name>
    <dbReference type="NCBI Taxonomy" id="38448"/>
    <lineage>
        <taxon>Eukaryota</taxon>
        <taxon>Fungi</taxon>
        <taxon>Dikarya</taxon>
        <taxon>Ascomycota</taxon>
        <taxon>Pezizomycotina</taxon>
        <taxon>Leotiomycetes</taxon>
        <taxon>Helotiales</taxon>
        <taxon>Sclerotiniaceae</taxon>
        <taxon>Monilinia</taxon>
    </lineage>
</organism>
<keyword evidence="4 7" id="KW-0863">Zinc-finger</keyword>
<dbReference type="FunFam" id="3.30.160.60:FF:002343">
    <property type="entry name" value="Zinc finger protein 33A"/>
    <property type="match status" value="1"/>
</dbReference>
<feature type="region of interest" description="Disordered" evidence="8">
    <location>
        <begin position="1"/>
        <end position="81"/>
    </location>
</feature>
<dbReference type="AlphaFoldDB" id="A0A5M9J955"/>
<dbReference type="InterPro" id="IPR036236">
    <property type="entry name" value="Znf_C2H2_sf"/>
</dbReference>
<feature type="region of interest" description="Disordered" evidence="8">
    <location>
        <begin position="694"/>
        <end position="722"/>
    </location>
</feature>
<dbReference type="SUPFAM" id="SSF57667">
    <property type="entry name" value="beta-beta-alpha zinc fingers"/>
    <property type="match status" value="1"/>
</dbReference>
<feature type="compositionally biased region" description="Polar residues" evidence="8">
    <location>
        <begin position="573"/>
        <end position="608"/>
    </location>
</feature>
<feature type="compositionally biased region" description="Polar residues" evidence="8">
    <location>
        <begin position="694"/>
        <end position="719"/>
    </location>
</feature>
<keyword evidence="2" id="KW-0479">Metal-binding</keyword>
<name>A0A5M9J955_MONFR</name>
<dbReference type="PROSITE" id="PS50157">
    <property type="entry name" value="ZINC_FINGER_C2H2_2"/>
    <property type="match status" value="2"/>
</dbReference>
<feature type="compositionally biased region" description="Acidic residues" evidence="8">
    <location>
        <begin position="130"/>
        <end position="143"/>
    </location>
</feature>
<feature type="compositionally biased region" description="Polar residues" evidence="8">
    <location>
        <begin position="290"/>
        <end position="300"/>
    </location>
</feature>
<comment type="caution">
    <text evidence="10">The sequence shown here is derived from an EMBL/GenBank/DDBJ whole genome shotgun (WGS) entry which is preliminary data.</text>
</comment>
<feature type="region of interest" description="Disordered" evidence="8">
    <location>
        <begin position="211"/>
        <end position="349"/>
    </location>
</feature>
<evidence type="ECO:0000313" key="10">
    <source>
        <dbReference type="EMBL" id="KAA8566158.1"/>
    </source>
</evidence>
<evidence type="ECO:0000256" key="1">
    <source>
        <dbReference type="ARBA" id="ARBA00004123"/>
    </source>
</evidence>
<evidence type="ECO:0000256" key="4">
    <source>
        <dbReference type="ARBA" id="ARBA00022771"/>
    </source>
</evidence>
<feature type="compositionally biased region" description="Low complexity" evidence="8">
    <location>
        <begin position="18"/>
        <end position="28"/>
    </location>
</feature>
<dbReference type="GO" id="GO:0000981">
    <property type="term" value="F:DNA-binding transcription factor activity, RNA polymerase II-specific"/>
    <property type="evidence" value="ECO:0007669"/>
    <property type="project" value="InterPro"/>
</dbReference>
<keyword evidence="3" id="KW-0677">Repeat</keyword>
<feature type="compositionally biased region" description="Basic and acidic residues" evidence="8">
    <location>
        <begin position="404"/>
        <end position="424"/>
    </location>
</feature>
<feature type="compositionally biased region" description="Polar residues" evidence="8">
    <location>
        <begin position="239"/>
        <end position="253"/>
    </location>
</feature>
<dbReference type="GO" id="GO:0008270">
    <property type="term" value="F:zinc ion binding"/>
    <property type="evidence" value="ECO:0007669"/>
    <property type="project" value="UniProtKB-KW"/>
</dbReference>
<proteinExistence type="predicted"/>
<feature type="compositionally biased region" description="Low complexity" evidence="8">
    <location>
        <begin position="49"/>
        <end position="61"/>
    </location>
</feature>
<dbReference type="PANTHER" id="PTHR40626:SF11">
    <property type="entry name" value="ZINC FINGER PROTEIN YPR022C"/>
    <property type="match status" value="1"/>
</dbReference>
<keyword evidence="11" id="KW-1185">Reference proteome</keyword>
<accession>A0A5M9J955</accession>
<evidence type="ECO:0000256" key="5">
    <source>
        <dbReference type="ARBA" id="ARBA00022833"/>
    </source>
</evidence>
<protein>
    <recommendedName>
        <fullName evidence="9">C2H2-type domain-containing protein</fullName>
    </recommendedName>
</protein>
<feature type="compositionally biased region" description="Polar residues" evidence="8">
    <location>
        <begin position="110"/>
        <end position="128"/>
    </location>
</feature>
<feature type="domain" description="C2H2-type" evidence="9">
    <location>
        <begin position="189"/>
        <end position="216"/>
    </location>
</feature>
<gene>
    <name evidence="10" type="ORF">EYC84_008761</name>
</gene>
<dbReference type="EMBL" id="VICG01000012">
    <property type="protein sequence ID" value="KAA8566158.1"/>
    <property type="molecule type" value="Genomic_DNA"/>
</dbReference>
<dbReference type="GO" id="GO:0000978">
    <property type="term" value="F:RNA polymerase II cis-regulatory region sequence-specific DNA binding"/>
    <property type="evidence" value="ECO:0007669"/>
    <property type="project" value="InterPro"/>
</dbReference>
<evidence type="ECO:0000256" key="2">
    <source>
        <dbReference type="ARBA" id="ARBA00022723"/>
    </source>
</evidence>
<dbReference type="Proteomes" id="UP000322873">
    <property type="component" value="Unassembled WGS sequence"/>
</dbReference>
<dbReference type="VEuPathDB" id="FungiDB:MFRU_056g00210"/>
<evidence type="ECO:0000259" key="9">
    <source>
        <dbReference type="PROSITE" id="PS50157"/>
    </source>
</evidence>
<dbReference type="InterPro" id="IPR051059">
    <property type="entry name" value="VerF-like"/>
</dbReference>
<evidence type="ECO:0000313" key="11">
    <source>
        <dbReference type="Proteomes" id="UP000322873"/>
    </source>
</evidence>
<feature type="domain" description="C2H2-type" evidence="9">
    <location>
        <begin position="158"/>
        <end position="188"/>
    </location>
</feature>
<keyword evidence="6" id="KW-0539">Nucleus</keyword>
<evidence type="ECO:0000256" key="6">
    <source>
        <dbReference type="ARBA" id="ARBA00023242"/>
    </source>
</evidence>
<evidence type="ECO:0000256" key="3">
    <source>
        <dbReference type="ARBA" id="ARBA00022737"/>
    </source>
</evidence>
<dbReference type="Gene3D" id="3.30.160.60">
    <property type="entry name" value="Classic Zinc Finger"/>
    <property type="match status" value="2"/>
</dbReference>
<keyword evidence="5" id="KW-0862">Zinc</keyword>
<feature type="region of interest" description="Disordered" evidence="8">
    <location>
        <begin position="566"/>
        <end position="681"/>
    </location>
</feature>
<feature type="compositionally biased region" description="Low complexity" evidence="8">
    <location>
        <begin position="388"/>
        <end position="400"/>
    </location>
</feature>
<reference evidence="10 11" key="1">
    <citation type="submission" date="2019-06" db="EMBL/GenBank/DDBJ databases">
        <title>Genome Sequence of the Brown Rot Fungal Pathogen Monilinia fructicola.</title>
        <authorList>
            <person name="De Miccolis Angelini R.M."/>
            <person name="Landi L."/>
            <person name="Abate D."/>
            <person name="Pollastro S."/>
            <person name="Romanazzi G."/>
            <person name="Faretra F."/>
        </authorList>
    </citation>
    <scope>NUCLEOTIDE SEQUENCE [LARGE SCALE GENOMIC DNA]</scope>
    <source>
        <strain evidence="10 11">Mfrc123</strain>
    </source>
</reference>
<evidence type="ECO:0000256" key="8">
    <source>
        <dbReference type="SAM" id="MobiDB-lite"/>
    </source>
</evidence>
<feature type="compositionally biased region" description="Polar residues" evidence="8">
    <location>
        <begin position="311"/>
        <end position="334"/>
    </location>
</feature>
<dbReference type="GO" id="GO:0005634">
    <property type="term" value="C:nucleus"/>
    <property type="evidence" value="ECO:0007669"/>
    <property type="project" value="UniProtKB-SubCell"/>
</dbReference>
<feature type="region of interest" description="Disordered" evidence="8">
    <location>
        <begin position="388"/>
        <end position="425"/>
    </location>
</feature>
<comment type="subcellular location">
    <subcellularLocation>
        <location evidence="1">Nucleus</location>
    </subcellularLocation>
</comment>
<feature type="region of interest" description="Disordered" evidence="8">
    <location>
        <begin position="109"/>
        <end position="154"/>
    </location>
</feature>
<feature type="compositionally biased region" description="Low complexity" evidence="8">
    <location>
        <begin position="263"/>
        <end position="277"/>
    </location>
</feature>
<feature type="compositionally biased region" description="Low complexity" evidence="8">
    <location>
        <begin position="640"/>
        <end position="652"/>
    </location>
</feature>
<evidence type="ECO:0000256" key="7">
    <source>
        <dbReference type="PROSITE-ProRule" id="PRU00042"/>
    </source>
</evidence>
<dbReference type="InterPro" id="IPR013087">
    <property type="entry name" value="Znf_C2H2_type"/>
</dbReference>
<dbReference type="GO" id="GO:0000785">
    <property type="term" value="C:chromatin"/>
    <property type="evidence" value="ECO:0007669"/>
    <property type="project" value="TreeGrafter"/>
</dbReference>
<sequence>MSTDSSQALAPGFGPGNGFSFPPINPNSMNHPNGSEVEGELSRHNLQETTPTTPRPNTAPNIQPQPMHGSEDTTTSMAAKFGAASSALANQRPLPLPFNAAASVPETVEGLTSTLDRGNSTRSNNSGATEDVDMDESEDDSDNGDGSRPKKKKKTRIFKCVDYLPCKLEFTRSEHLARHIRKHTGERPFTCHCNRKFSRMDNLRQHAQTVHVNETIPPDSLAASGTRYPRQPRSDRVRPSQTRPRAATASSQAPIHRGHQRNSQSTSSIASFTSTYSQTNNFRGRPPPLQTTSWGANSPSAWRPSTPGEYTPTSATFSTGQNSPRFPSGVQSPTVGPYSRPANYHDGHLTLSRRSSVPSVANPFTSPGLPYQFSGNASTFSAAVPYSPGMASSPTSSSAGLGHGRRESMPINHSDLDSRRKTWHPDTASTYHSRMQYVMNSNHTANGPVPQPSAILPSNAPPMEPLKLPGISSFDPIIKAATSPHRAPSPMKIDRPNSYHQPSPTMAEFGSHRQPRPFMVETNSYRQSRPMQARDRPLSSHLEQQFNHLEIHSPPQGDAATWASDTARAVHATAQQSQANQPRVMFDQSTYGPRSRPSSSYHQHTASAPVNVFRPDRRDGWYHGPATHHQAYENRVQGTSPEGSSSSEGAAPITPQSATTADYNPAILRSNGYPEETPRAVRSQQPIIHQYNTQSNASEPSYTYGPPSTQSMFQSQQLPKPSEQAYRNGLDTLATVAIRSDQNTF</sequence>
<dbReference type="PANTHER" id="PTHR40626">
    <property type="entry name" value="MIP31509P"/>
    <property type="match status" value="1"/>
</dbReference>